<reference evidence="2" key="1">
    <citation type="journal article" date="2024" name="IScience">
        <title>Strigolactones Initiate the Formation of Haustorium-like Structures in Castilleja.</title>
        <authorList>
            <person name="Buerger M."/>
            <person name="Peterson D."/>
            <person name="Chory J."/>
        </authorList>
    </citation>
    <scope>NUCLEOTIDE SEQUENCE [LARGE SCALE GENOMIC DNA]</scope>
</reference>
<sequence length="40" mass="4671">MSLRLVAYICMDLNLSVRRLASKLMLLLHCMYVHSMIIDC</sequence>
<comment type="caution">
    <text evidence="1">The sequence shown here is derived from an EMBL/GenBank/DDBJ whole genome shotgun (WGS) entry which is preliminary data.</text>
</comment>
<evidence type="ECO:0000313" key="2">
    <source>
        <dbReference type="Proteomes" id="UP001632038"/>
    </source>
</evidence>
<keyword evidence="2" id="KW-1185">Reference proteome</keyword>
<gene>
    <name evidence="1" type="ORF">CASFOL_021240</name>
</gene>
<accession>A0ABD3CXY5</accession>
<dbReference type="Proteomes" id="UP001632038">
    <property type="component" value="Unassembled WGS sequence"/>
</dbReference>
<name>A0ABD3CXY5_9LAMI</name>
<organism evidence="1 2">
    <name type="scientific">Castilleja foliolosa</name>
    <dbReference type="NCBI Taxonomy" id="1961234"/>
    <lineage>
        <taxon>Eukaryota</taxon>
        <taxon>Viridiplantae</taxon>
        <taxon>Streptophyta</taxon>
        <taxon>Embryophyta</taxon>
        <taxon>Tracheophyta</taxon>
        <taxon>Spermatophyta</taxon>
        <taxon>Magnoliopsida</taxon>
        <taxon>eudicotyledons</taxon>
        <taxon>Gunneridae</taxon>
        <taxon>Pentapetalae</taxon>
        <taxon>asterids</taxon>
        <taxon>lamiids</taxon>
        <taxon>Lamiales</taxon>
        <taxon>Orobanchaceae</taxon>
        <taxon>Pedicularideae</taxon>
        <taxon>Castillejinae</taxon>
        <taxon>Castilleja</taxon>
    </lineage>
</organism>
<proteinExistence type="predicted"/>
<dbReference type="AlphaFoldDB" id="A0ABD3CXY5"/>
<dbReference type="EMBL" id="JAVIJP010000028">
    <property type="protein sequence ID" value="KAL3634186.1"/>
    <property type="molecule type" value="Genomic_DNA"/>
</dbReference>
<protein>
    <submittedName>
        <fullName evidence="1">Uncharacterized protein</fullName>
    </submittedName>
</protein>
<evidence type="ECO:0000313" key="1">
    <source>
        <dbReference type="EMBL" id="KAL3634186.1"/>
    </source>
</evidence>